<protein>
    <submittedName>
        <fullName evidence="3">Glycerophosphoryl diester phosphodiesterase</fullName>
        <ecNumber evidence="3">3.1.4.46</ecNumber>
    </submittedName>
</protein>
<feature type="domain" description="GP-PDE" evidence="2">
    <location>
        <begin position="34"/>
        <end position="319"/>
    </location>
</feature>
<dbReference type="OrthoDB" id="1854250at2"/>
<organism evidence="3 4">
    <name type="scientific">Caulobacter vibrioides (strain NA1000 / CB15N)</name>
    <name type="common">Caulobacter crescentus</name>
    <dbReference type="NCBI Taxonomy" id="565050"/>
    <lineage>
        <taxon>Bacteria</taxon>
        <taxon>Pseudomonadati</taxon>
        <taxon>Pseudomonadota</taxon>
        <taxon>Alphaproteobacteria</taxon>
        <taxon>Caulobacterales</taxon>
        <taxon>Caulobacteraceae</taxon>
        <taxon>Caulobacter</taxon>
    </lineage>
</organism>
<dbReference type="Pfam" id="PF03009">
    <property type="entry name" value="GDPD"/>
    <property type="match status" value="1"/>
</dbReference>
<dbReference type="PANTHER" id="PTHR46320">
    <property type="entry name" value="GLYCEROPHOSPHODIESTER PHOSPHODIESTERASE 1"/>
    <property type="match status" value="1"/>
</dbReference>
<name>A0A0H3CCW3_CAUVN</name>
<dbReference type="Gene3D" id="3.20.20.190">
    <property type="entry name" value="Phosphatidylinositol (PI) phosphodiesterase"/>
    <property type="match status" value="1"/>
</dbReference>
<dbReference type="RefSeq" id="YP_002518648.1">
    <property type="nucleotide sequence ID" value="NC_011916.1"/>
</dbReference>
<keyword evidence="3" id="KW-0378">Hydrolase</keyword>
<dbReference type="HOGENOM" id="CLU_030006_9_3_5"/>
<dbReference type="PROSITE" id="PS51704">
    <property type="entry name" value="GP_PDE"/>
    <property type="match status" value="1"/>
</dbReference>
<keyword evidence="1" id="KW-0732">Signal</keyword>
<evidence type="ECO:0000313" key="4">
    <source>
        <dbReference type="Proteomes" id="UP000001364"/>
    </source>
</evidence>
<gene>
    <name evidence="3" type="ordered locus">CCNA_03276</name>
</gene>
<dbReference type="EC" id="3.1.4.46" evidence="3"/>
<evidence type="ECO:0000313" key="3">
    <source>
        <dbReference type="EMBL" id="ACL96740.1"/>
    </source>
</evidence>
<dbReference type="Proteomes" id="UP000001364">
    <property type="component" value="Chromosome"/>
</dbReference>
<dbReference type="GO" id="GO:0008889">
    <property type="term" value="F:glycerophosphodiester phosphodiesterase activity"/>
    <property type="evidence" value="ECO:0007669"/>
    <property type="project" value="UniProtKB-EC"/>
</dbReference>
<dbReference type="GO" id="GO:0070291">
    <property type="term" value="P:N-acylethanolamine metabolic process"/>
    <property type="evidence" value="ECO:0007669"/>
    <property type="project" value="TreeGrafter"/>
</dbReference>
<dbReference type="InterPro" id="IPR030395">
    <property type="entry name" value="GP_PDE_dom"/>
</dbReference>
<accession>A0A0H3CCW3</accession>
<dbReference type="Pfam" id="PF16387">
    <property type="entry name" value="DUF4996"/>
    <property type="match status" value="1"/>
</dbReference>
<dbReference type="KEGG" id="ccs:CCNA_03276"/>
<dbReference type="CDD" id="cd08566">
    <property type="entry name" value="GDPD_AtGDE_like"/>
    <property type="match status" value="1"/>
</dbReference>
<dbReference type="AlphaFoldDB" id="A0A0H3CCW3"/>
<reference evidence="3 4" key="1">
    <citation type="journal article" date="2010" name="J. Bacteriol.">
        <title>The genetic basis of laboratory adaptation in Caulobacter crescentus.</title>
        <authorList>
            <person name="Marks M.E."/>
            <person name="Castro-Rojas C.M."/>
            <person name="Teiling C."/>
            <person name="Du L."/>
            <person name="Kapatral V."/>
            <person name="Walunas T.L."/>
            <person name="Crosson S."/>
        </authorList>
    </citation>
    <scope>NUCLEOTIDE SEQUENCE [LARGE SCALE GENOMIC DNA]</scope>
    <source>
        <strain evidence="4">NA1000 / CB15N</strain>
    </source>
</reference>
<feature type="chain" id="PRO_5002605998" evidence="1">
    <location>
        <begin position="21"/>
        <end position="329"/>
    </location>
</feature>
<dbReference type="RefSeq" id="WP_012640688.1">
    <property type="nucleotide sequence ID" value="NC_011916.1"/>
</dbReference>
<keyword evidence="4" id="KW-1185">Reference proteome</keyword>
<dbReference type="EMBL" id="CP001340">
    <property type="protein sequence ID" value="ACL96740.1"/>
    <property type="molecule type" value="Genomic_DNA"/>
</dbReference>
<sequence length="329" mass="35072">MRLLTTSLALLLIAATPAGANTFRERLYDPAAGVMVVAHRGCHAAAPDHGLASSAPENSLEALQRCIDIGVDMVETDVRRTQDGVLVIMHDPSVDRTTDGGGLVAKLTLAQIQALRLDGGDEAPPTLEAFLRAARGRVLVNLHLKGPFAAQAAEVARRADASDWVLFKARAKTDMSPIADQPLYRDVAFMPMVGEGAARDAGQLGQVITRQASGIRPIPAVETRRMGAQGFASVRDAAEAARVRVWANTLGMSSWKSFFGVSGDRRALRDPDTSWGRLIDQGVSIIQTDHPARLLGYLKSRRLRDGVTIATIGEASPSSTTHAALAGTR</sequence>
<dbReference type="GO" id="GO:0006580">
    <property type="term" value="P:ethanolamine metabolic process"/>
    <property type="evidence" value="ECO:0007669"/>
    <property type="project" value="TreeGrafter"/>
</dbReference>
<evidence type="ECO:0000256" key="1">
    <source>
        <dbReference type="SAM" id="SignalP"/>
    </source>
</evidence>
<dbReference type="InterPro" id="IPR032160">
    <property type="entry name" value="DUF4996"/>
</dbReference>
<dbReference type="GO" id="GO:0006644">
    <property type="term" value="P:phospholipid metabolic process"/>
    <property type="evidence" value="ECO:0007669"/>
    <property type="project" value="TreeGrafter"/>
</dbReference>
<dbReference type="PATRIC" id="fig|565050.3.peg.3196"/>
<dbReference type="SUPFAM" id="SSF51695">
    <property type="entry name" value="PLC-like phosphodiesterases"/>
    <property type="match status" value="1"/>
</dbReference>
<feature type="signal peptide" evidence="1">
    <location>
        <begin position="1"/>
        <end position="20"/>
    </location>
</feature>
<dbReference type="GeneID" id="7330297"/>
<proteinExistence type="predicted"/>
<evidence type="ECO:0000259" key="2">
    <source>
        <dbReference type="PROSITE" id="PS51704"/>
    </source>
</evidence>
<dbReference type="InterPro" id="IPR017946">
    <property type="entry name" value="PLC-like_Pdiesterase_TIM-brl"/>
</dbReference>
<dbReference type="GO" id="GO:0005886">
    <property type="term" value="C:plasma membrane"/>
    <property type="evidence" value="ECO:0007669"/>
    <property type="project" value="TreeGrafter"/>
</dbReference>
<dbReference type="PANTHER" id="PTHR46320:SF1">
    <property type="entry name" value="GLYCEROPHOSPHODIESTER PHOSPHODIESTERASE 1"/>
    <property type="match status" value="1"/>
</dbReference>